<dbReference type="GO" id="GO:0022626">
    <property type="term" value="C:cytosolic ribosome"/>
    <property type="evidence" value="ECO:0007669"/>
    <property type="project" value="UniProtKB-ARBA"/>
</dbReference>
<dbReference type="PANTHER" id="PTHR11652">
    <property type="entry name" value="30S RIBOSOMAL PROTEIN S12 FAMILY MEMBER"/>
    <property type="match status" value="1"/>
</dbReference>
<evidence type="ECO:0000256" key="4">
    <source>
        <dbReference type="ARBA" id="ARBA00023274"/>
    </source>
</evidence>
<organism evidence="9 10">
    <name type="scientific">Lynx pardinus</name>
    <name type="common">Iberian lynx</name>
    <name type="synonym">Felis pardina</name>
    <dbReference type="NCBI Taxonomy" id="191816"/>
    <lineage>
        <taxon>Eukaryota</taxon>
        <taxon>Metazoa</taxon>
        <taxon>Chordata</taxon>
        <taxon>Craniata</taxon>
        <taxon>Vertebrata</taxon>
        <taxon>Euteleostomi</taxon>
        <taxon>Mammalia</taxon>
        <taxon>Eutheria</taxon>
        <taxon>Laurasiatheria</taxon>
        <taxon>Carnivora</taxon>
        <taxon>Feliformia</taxon>
        <taxon>Felidae</taxon>
        <taxon>Felinae</taxon>
        <taxon>Lynx</taxon>
    </lineage>
</organism>
<dbReference type="GO" id="GO:0005791">
    <property type="term" value="C:rough endoplasmic reticulum"/>
    <property type="evidence" value="ECO:0007669"/>
    <property type="project" value="UniProtKB-SubCell"/>
</dbReference>
<dbReference type="Pfam" id="PF00164">
    <property type="entry name" value="Ribosom_S12_S23"/>
    <property type="match status" value="1"/>
</dbReference>
<evidence type="ECO:0000313" key="10">
    <source>
        <dbReference type="Proteomes" id="UP000386466"/>
    </source>
</evidence>
<feature type="non-terminal residue" evidence="9">
    <location>
        <position position="1"/>
    </location>
</feature>
<evidence type="ECO:0000256" key="8">
    <source>
        <dbReference type="RuleBase" id="RU003622"/>
    </source>
</evidence>
<dbReference type="SUPFAM" id="SSF50249">
    <property type="entry name" value="Nucleic acid-binding proteins"/>
    <property type="match status" value="1"/>
</dbReference>
<evidence type="ECO:0000256" key="5">
    <source>
        <dbReference type="ARBA" id="ARBA00035161"/>
    </source>
</evidence>
<evidence type="ECO:0000256" key="6">
    <source>
        <dbReference type="ARBA" id="ARBA00035463"/>
    </source>
</evidence>
<keyword evidence="4 8" id="KW-0687">Ribonucleoprotein</keyword>
<dbReference type="InterPro" id="IPR006032">
    <property type="entry name" value="Ribosomal_uS12"/>
</dbReference>
<gene>
    <name evidence="9" type="ORF">LYPA_23C014089</name>
</gene>
<sequence>KVWQVQLIKNGKQKKVTTILPNDDCLNFIEENDEVLIVGFGLKGHAVGDVPRVGFKIVKVASVSLLASYKGKKETKILSFD</sequence>
<comment type="subcellular location">
    <subcellularLocation>
        <location evidence="1">Rough endoplasmic reticulum</location>
    </subcellularLocation>
</comment>
<feature type="non-terminal residue" evidence="9">
    <location>
        <position position="81"/>
    </location>
</feature>
<dbReference type="PIRSF" id="PIRSF002133">
    <property type="entry name" value="Ribosomal_S12/S23"/>
    <property type="match status" value="1"/>
</dbReference>
<dbReference type="InterPro" id="IPR012340">
    <property type="entry name" value="NA-bd_OB-fold"/>
</dbReference>
<dbReference type="GO" id="GO:0003735">
    <property type="term" value="F:structural constituent of ribosome"/>
    <property type="evidence" value="ECO:0007669"/>
    <property type="project" value="InterPro"/>
</dbReference>
<protein>
    <recommendedName>
        <fullName evidence="5">Small ribosomal subunit protein uS12</fullName>
    </recommendedName>
    <alternativeName>
        <fullName evidence="6">40S ribosomal protein S23</fullName>
    </alternativeName>
</protein>
<evidence type="ECO:0000256" key="3">
    <source>
        <dbReference type="ARBA" id="ARBA00022980"/>
    </source>
</evidence>
<accession>A0A485ND35</accession>
<dbReference type="FunFam" id="2.40.50.140:FF:000007">
    <property type="entry name" value="40S ribosomal protein S23"/>
    <property type="match status" value="1"/>
</dbReference>
<comment type="subunit">
    <text evidence="7">Component of the 40S small ribosomal subunit. Part of the small subunit (SSU) processome, composed of more than 70 proteins and the RNA chaperone small nucleolar RNA (snoRNA) U3.</text>
</comment>
<name>A0A485ND35_LYNPA</name>
<proteinExistence type="inferred from homology"/>
<dbReference type="GO" id="GO:1990904">
    <property type="term" value="C:ribonucleoprotein complex"/>
    <property type="evidence" value="ECO:0007669"/>
    <property type="project" value="UniProtKB-KW"/>
</dbReference>
<comment type="similarity">
    <text evidence="2 8">Belongs to the universal ribosomal protein uS12 family.</text>
</comment>
<dbReference type="AlphaFoldDB" id="A0A485ND35"/>
<dbReference type="Gene3D" id="2.40.50.140">
    <property type="entry name" value="Nucleic acid-binding proteins"/>
    <property type="match status" value="1"/>
</dbReference>
<evidence type="ECO:0000313" key="9">
    <source>
        <dbReference type="EMBL" id="VFV30467.1"/>
    </source>
</evidence>
<evidence type="ECO:0000256" key="2">
    <source>
        <dbReference type="ARBA" id="ARBA00005657"/>
    </source>
</evidence>
<dbReference type="EMBL" id="CAAGRJ010014201">
    <property type="protein sequence ID" value="VFV30467.1"/>
    <property type="molecule type" value="Genomic_DNA"/>
</dbReference>
<dbReference type="Proteomes" id="UP000386466">
    <property type="component" value="Unassembled WGS sequence"/>
</dbReference>
<evidence type="ECO:0000256" key="1">
    <source>
        <dbReference type="ARBA" id="ARBA00004427"/>
    </source>
</evidence>
<keyword evidence="10" id="KW-1185">Reference proteome</keyword>
<dbReference type="GO" id="GO:0006412">
    <property type="term" value="P:translation"/>
    <property type="evidence" value="ECO:0007669"/>
    <property type="project" value="InterPro"/>
</dbReference>
<evidence type="ECO:0000256" key="7">
    <source>
        <dbReference type="ARBA" id="ARBA00046579"/>
    </source>
</evidence>
<reference evidence="9 10" key="1">
    <citation type="submission" date="2019-01" db="EMBL/GenBank/DDBJ databases">
        <authorList>
            <person name="Alioto T."/>
            <person name="Alioto T."/>
        </authorList>
    </citation>
    <scope>NUCLEOTIDE SEQUENCE [LARGE SCALE GENOMIC DNA]</scope>
</reference>
<keyword evidence="3 8" id="KW-0689">Ribosomal protein</keyword>